<dbReference type="Proteomes" id="UP000284842">
    <property type="component" value="Unassembled WGS sequence"/>
</dbReference>
<evidence type="ECO:0000256" key="1">
    <source>
        <dbReference type="SAM" id="MobiDB-lite"/>
    </source>
</evidence>
<organism evidence="3 4">
    <name type="scientific">Panaeolus cyanescens</name>
    <dbReference type="NCBI Taxonomy" id="181874"/>
    <lineage>
        <taxon>Eukaryota</taxon>
        <taxon>Fungi</taxon>
        <taxon>Dikarya</taxon>
        <taxon>Basidiomycota</taxon>
        <taxon>Agaricomycotina</taxon>
        <taxon>Agaricomycetes</taxon>
        <taxon>Agaricomycetidae</taxon>
        <taxon>Agaricales</taxon>
        <taxon>Agaricineae</taxon>
        <taxon>Galeropsidaceae</taxon>
        <taxon>Panaeolus</taxon>
    </lineage>
</organism>
<evidence type="ECO:0000259" key="2">
    <source>
        <dbReference type="PROSITE" id="PS51352"/>
    </source>
</evidence>
<dbReference type="Pfam" id="PF00085">
    <property type="entry name" value="Thioredoxin"/>
    <property type="match status" value="1"/>
</dbReference>
<evidence type="ECO:0000313" key="3">
    <source>
        <dbReference type="EMBL" id="PPQ65248.1"/>
    </source>
</evidence>
<dbReference type="GO" id="GO:0005788">
    <property type="term" value="C:endoplasmic reticulum lumen"/>
    <property type="evidence" value="ECO:0007669"/>
    <property type="project" value="TreeGrafter"/>
</dbReference>
<feature type="compositionally biased region" description="Low complexity" evidence="1">
    <location>
        <begin position="359"/>
        <end position="370"/>
    </location>
</feature>
<dbReference type="PANTHER" id="PTHR45815">
    <property type="entry name" value="PROTEIN DISULFIDE-ISOMERASE A6"/>
    <property type="match status" value="1"/>
</dbReference>
<dbReference type="STRING" id="181874.A0A409VG59"/>
<dbReference type="GO" id="GO:0034976">
    <property type="term" value="P:response to endoplasmic reticulum stress"/>
    <property type="evidence" value="ECO:0007669"/>
    <property type="project" value="TreeGrafter"/>
</dbReference>
<dbReference type="InterPro" id="IPR013766">
    <property type="entry name" value="Thioredoxin_domain"/>
</dbReference>
<feature type="compositionally biased region" description="Polar residues" evidence="1">
    <location>
        <begin position="340"/>
        <end position="349"/>
    </location>
</feature>
<dbReference type="EMBL" id="NHTK01006069">
    <property type="protein sequence ID" value="PPQ65248.1"/>
    <property type="molecule type" value="Genomic_DNA"/>
</dbReference>
<evidence type="ECO:0000313" key="4">
    <source>
        <dbReference type="Proteomes" id="UP000284842"/>
    </source>
</evidence>
<feature type="region of interest" description="Disordered" evidence="1">
    <location>
        <begin position="320"/>
        <end position="389"/>
    </location>
</feature>
<sequence>MDTHQLFSIPESALNPSRPATPSLVSAALFKKDGMVKMLDNKTFKKAIKGNDTALVAFVAPWCGHCQRMVPEYEKAALGLYPLIPTYAVNCHAEKNKRLCADQGVQGFPTVKLFPRGDKLPPMVYQEGERTASGFFYFATRRVPKHVDKFSYFDDIPGWIRKNKNKHRALLLTKEKRMPLLWSVLGNRFHGTDLVLASHRDKKGKSSVKMGLEAGGKKEPKVLIYPAGSDEPVRYQGLHKYDSLVKFFDSILDGTADLTTINEQAKQEEFVQDEKEAEIERQQEAQRIALLHGGFTDMIDFEKALKEGAGADFHDSHGYGGMMGGIPEHLKKKDVPETPSPSATESGHSATVTPPPTATPAAEQCTEPPADGGESCGAPAHAEHPKDEL</sequence>
<comment type="caution">
    <text evidence="3">The sequence shown here is derived from an EMBL/GenBank/DDBJ whole genome shotgun (WGS) entry which is preliminary data.</text>
</comment>
<protein>
    <recommendedName>
        <fullName evidence="2">Thioredoxin domain-containing protein</fullName>
    </recommendedName>
</protein>
<accession>A0A409VG59</accession>
<dbReference type="OrthoDB" id="427280at2759"/>
<gene>
    <name evidence="3" type="ORF">CVT24_011403</name>
</gene>
<feature type="domain" description="Thioredoxin" evidence="2">
    <location>
        <begin position="14"/>
        <end position="165"/>
    </location>
</feature>
<dbReference type="AlphaFoldDB" id="A0A409VG59"/>
<dbReference type="InParanoid" id="A0A409VG59"/>
<dbReference type="PROSITE" id="PS51352">
    <property type="entry name" value="THIOREDOXIN_2"/>
    <property type="match status" value="1"/>
</dbReference>
<keyword evidence="4" id="KW-1185">Reference proteome</keyword>
<dbReference type="SUPFAM" id="SSF52833">
    <property type="entry name" value="Thioredoxin-like"/>
    <property type="match status" value="1"/>
</dbReference>
<reference evidence="3 4" key="1">
    <citation type="journal article" date="2018" name="Evol. Lett.">
        <title>Horizontal gene cluster transfer increased hallucinogenic mushroom diversity.</title>
        <authorList>
            <person name="Reynolds H.T."/>
            <person name="Vijayakumar V."/>
            <person name="Gluck-Thaler E."/>
            <person name="Korotkin H.B."/>
            <person name="Matheny P.B."/>
            <person name="Slot J.C."/>
        </authorList>
    </citation>
    <scope>NUCLEOTIDE SEQUENCE [LARGE SCALE GENOMIC DNA]</scope>
    <source>
        <strain evidence="3 4">2629</strain>
    </source>
</reference>
<dbReference type="InterPro" id="IPR036249">
    <property type="entry name" value="Thioredoxin-like_sf"/>
</dbReference>
<dbReference type="GO" id="GO:0015035">
    <property type="term" value="F:protein-disulfide reductase activity"/>
    <property type="evidence" value="ECO:0007669"/>
    <property type="project" value="TreeGrafter"/>
</dbReference>
<dbReference type="Gene3D" id="3.40.30.10">
    <property type="entry name" value="Glutaredoxin"/>
    <property type="match status" value="1"/>
</dbReference>
<proteinExistence type="predicted"/>
<dbReference type="PRINTS" id="PR00421">
    <property type="entry name" value="THIOREDOXIN"/>
</dbReference>
<dbReference type="PANTHER" id="PTHR45815:SF3">
    <property type="entry name" value="PROTEIN DISULFIDE-ISOMERASE A6"/>
    <property type="match status" value="1"/>
</dbReference>
<name>A0A409VG59_9AGAR</name>